<dbReference type="GO" id="GO:0005739">
    <property type="term" value="C:mitochondrion"/>
    <property type="evidence" value="ECO:0007669"/>
    <property type="project" value="TreeGrafter"/>
</dbReference>
<dbReference type="Gene3D" id="3.30.300.30">
    <property type="match status" value="2"/>
</dbReference>
<gene>
    <name evidence="2" type="ORF">HAZT_HAZT007023</name>
</gene>
<dbReference type="PANTHER" id="PTHR24095:SF14">
    <property type="entry name" value="ACETYL-COENZYME A SYNTHETASE 1"/>
    <property type="match status" value="1"/>
</dbReference>
<reference evidence="2" key="1">
    <citation type="submission" date="2014-08" db="EMBL/GenBank/DDBJ databases">
        <authorList>
            <person name="Murali S."/>
            <person name="Richards S."/>
            <person name="Bandaranaike D."/>
            <person name="Bellair M."/>
            <person name="Blankenburg K."/>
            <person name="Chao H."/>
            <person name="Dinh H."/>
            <person name="Doddapaneni H."/>
            <person name="Dugan-Rocha S."/>
            <person name="Elkadiri S."/>
            <person name="Gnanaolivu R."/>
            <person name="Hughes D."/>
            <person name="Lee S."/>
            <person name="Li M."/>
            <person name="Ming W."/>
            <person name="Munidasa M."/>
            <person name="Muniz J."/>
            <person name="Nguyen L."/>
            <person name="Osuji N."/>
            <person name="Pu L.-L."/>
            <person name="Puazo M."/>
            <person name="Skinner E."/>
            <person name="Qu C."/>
            <person name="Quiroz J."/>
            <person name="Raj R."/>
            <person name="Weissenberger G."/>
            <person name="Xin Y."/>
            <person name="Zou X."/>
            <person name="Han Y."/>
            <person name="Worley K."/>
            <person name="Muzny D."/>
            <person name="Gibbs R."/>
        </authorList>
    </citation>
    <scope>NUCLEOTIDE SEQUENCE</scope>
    <source>
        <strain evidence="2">HAZT.00-mixed</strain>
        <tissue evidence="2">Whole organism</tissue>
    </source>
</reference>
<dbReference type="GO" id="GO:0006085">
    <property type="term" value="P:acetyl-CoA biosynthetic process"/>
    <property type="evidence" value="ECO:0007669"/>
    <property type="project" value="TreeGrafter"/>
</dbReference>
<organism evidence="2">
    <name type="scientific">Hyalella azteca</name>
    <name type="common">Amphipod</name>
    <dbReference type="NCBI Taxonomy" id="294128"/>
    <lineage>
        <taxon>Eukaryota</taxon>
        <taxon>Metazoa</taxon>
        <taxon>Ecdysozoa</taxon>
        <taxon>Arthropoda</taxon>
        <taxon>Crustacea</taxon>
        <taxon>Multicrustacea</taxon>
        <taxon>Malacostraca</taxon>
        <taxon>Eumalacostraca</taxon>
        <taxon>Peracarida</taxon>
        <taxon>Amphipoda</taxon>
        <taxon>Senticaudata</taxon>
        <taxon>Talitrida</taxon>
        <taxon>Talitroidea</taxon>
        <taxon>Hyalellidae</taxon>
        <taxon>Hyalella</taxon>
    </lineage>
</organism>
<dbReference type="GO" id="GO:0003987">
    <property type="term" value="F:acetate-CoA ligase activity"/>
    <property type="evidence" value="ECO:0007669"/>
    <property type="project" value="TreeGrafter"/>
</dbReference>
<dbReference type="OrthoDB" id="1706066at2759"/>
<reference evidence="2" key="3">
    <citation type="submission" date="2019-06" db="EMBL/GenBank/DDBJ databases">
        <authorList>
            <person name="Poynton C."/>
            <person name="Hasenbein S."/>
            <person name="Benoit J.B."/>
            <person name="Sepulveda M.S."/>
            <person name="Poelchau M.F."/>
            <person name="Murali S.C."/>
            <person name="Chen S."/>
            <person name="Glastad K.M."/>
            <person name="Werren J.H."/>
            <person name="Vineis J.H."/>
            <person name="Bowen J.L."/>
            <person name="Friedrich M."/>
            <person name="Jones J."/>
            <person name="Robertson H.M."/>
            <person name="Feyereisen R."/>
            <person name="Mechler-Hickson A."/>
            <person name="Mathers N."/>
            <person name="Lee C.E."/>
            <person name="Colbourne J.K."/>
            <person name="Biales A."/>
            <person name="Johnston J.S."/>
            <person name="Wellborn G.A."/>
            <person name="Rosendale A.J."/>
            <person name="Cridge A.G."/>
            <person name="Munoz-Torres M.C."/>
            <person name="Bain P.A."/>
            <person name="Manny A.R."/>
            <person name="Major K.M."/>
            <person name="Lambert F.N."/>
            <person name="Vulpe C.D."/>
            <person name="Tuck P."/>
            <person name="Blalock B.J."/>
            <person name="Lin Y.-Y."/>
            <person name="Smith M.E."/>
            <person name="Ochoa-Acuna H."/>
            <person name="Chen M.-J.M."/>
            <person name="Childers C.P."/>
            <person name="Qu J."/>
            <person name="Dugan S."/>
            <person name="Lee S.L."/>
            <person name="Chao H."/>
            <person name="Dinh H."/>
            <person name="Han Y."/>
            <person name="Doddapaneni H."/>
            <person name="Worley K.C."/>
            <person name="Muzny D.M."/>
            <person name="Gibbs R.A."/>
            <person name="Richards S."/>
        </authorList>
    </citation>
    <scope>NUCLEOTIDE SEQUENCE</scope>
    <source>
        <strain evidence="2">HAZT.00-mixed</strain>
        <tissue evidence="2">Whole organism</tissue>
    </source>
</reference>
<proteinExistence type="predicted"/>
<comment type="caution">
    <text evidence="2">The sequence shown here is derived from an EMBL/GenBank/DDBJ whole genome shotgun (WGS) entry which is preliminary data.</text>
</comment>
<dbReference type="PANTHER" id="PTHR24095">
    <property type="entry name" value="ACETYL-COENZYME A SYNTHETASE"/>
    <property type="match status" value="1"/>
</dbReference>
<dbReference type="Pfam" id="PF13193">
    <property type="entry name" value="AMP-binding_C"/>
    <property type="match status" value="1"/>
</dbReference>
<sequence length="114" mass="12463">MDDVINVSGHRLGTAEVEDVMMEHPEVSETAVVGCPHALKGETIFAFLVQIRLSIEQIAPALPKTRSGKIMRRLLRQIAKGNLEDLGDTSTLADPAAVETVLKLYRQMPVKPTS</sequence>
<name>A0A6A0H8D5_HYAAZ</name>
<protein>
    <recommendedName>
        <fullName evidence="1">AMP-binding enzyme C-terminal domain-containing protein</fullName>
    </recommendedName>
</protein>
<feature type="domain" description="AMP-binding enzyme C-terminal" evidence="1">
    <location>
        <begin position="16"/>
        <end position="49"/>
    </location>
</feature>
<accession>A0A6A0H8D5</accession>
<dbReference type="Proteomes" id="UP000711488">
    <property type="component" value="Unassembled WGS sequence"/>
</dbReference>
<dbReference type="SUPFAM" id="SSF56801">
    <property type="entry name" value="Acetyl-CoA synthetase-like"/>
    <property type="match status" value="1"/>
</dbReference>
<dbReference type="AlphaFoldDB" id="A0A6A0H8D5"/>
<dbReference type="EMBL" id="JQDR03004450">
    <property type="protein sequence ID" value="KAA0202016.1"/>
    <property type="molecule type" value="Genomic_DNA"/>
</dbReference>
<dbReference type="InterPro" id="IPR045851">
    <property type="entry name" value="AMP-bd_C_sf"/>
</dbReference>
<dbReference type="InterPro" id="IPR025110">
    <property type="entry name" value="AMP-bd_C"/>
</dbReference>
<evidence type="ECO:0000313" key="2">
    <source>
        <dbReference type="EMBL" id="KAA0202016.1"/>
    </source>
</evidence>
<evidence type="ECO:0000259" key="1">
    <source>
        <dbReference type="Pfam" id="PF13193"/>
    </source>
</evidence>
<reference evidence="2" key="2">
    <citation type="journal article" date="2018" name="Environ. Sci. Technol.">
        <title>The Toxicogenome of Hyalella azteca: A Model for Sediment Ecotoxicology and Evolutionary Toxicology.</title>
        <authorList>
            <person name="Poynton H.C."/>
            <person name="Hasenbein S."/>
            <person name="Benoit J.B."/>
            <person name="Sepulveda M.S."/>
            <person name="Poelchau M.F."/>
            <person name="Hughes D.S.T."/>
            <person name="Murali S.C."/>
            <person name="Chen S."/>
            <person name="Glastad K.M."/>
            <person name="Goodisman M.A.D."/>
            <person name="Werren J.H."/>
            <person name="Vineis J.H."/>
            <person name="Bowen J.L."/>
            <person name="Friedrich M."/>
            <person name="Jones J."/>
            <person name="Robertson H.M."/>
            <person name="Feyereisen R."/>
            <person name="Mechler-Hickson A."/>
            <person name="Mathers N."/>
            <person name="Lee C.E."/>
            <person name="Colbourne J.K."/>
            <person name="Biales A."/>
            <person name="Johnston J.S."/>
            <person name="Wellborn G.A."/>
            <person name="Rosendale A.J."/>
            <person name="Cridge A.G."/>
            <person name="Munoz-Torres M.C."/>
            <person name="Bain P.A."/>
            <person name="Manny A.R."/>
            <person name="Major K.M."/>
            <person name="Lambert F.N."/>
            <person name="Vulpe C.D."/>
            <person name="Tuck P."/>
            <person name="Blalock B.J."/>
            <person name="Lin Y.Y."/>
            <person name="Smith M.E."/>
            <person name="Ochoa-Acuna H."/>
            <person name="Chen M.M."/>
            <person name="Childers C.P."/>
            <person name="Qu J."/>
            <person name="Dugan S."/>
            <person name="Lee S.L."/>
            <person name="Chao H."/>
            <person name="Dinh H."/>
            <person name="Han Y."/>
            <person name="Doddapaneni H."/>
            <person name="Worley K.C."/>
            <person name="Muzny D.M."/>
            <person name="Gibbs R.A."/>
            <person name="Richards S."/>
        </authorList>
    </citation>
    <scope>NUCLEOTIDE SEQUENCE</scope>
    <source>
        <strain evidence="2">HAZT.00-mixed</strain>
        <tissue evidence="2">Whole organism</tissue>
    </source>
</reference>